<dbReference type="OrthoDB" id="10064100at2759"/>
<reference evidence="9 10" key="1">
    <citation type="journal article" date="2013" name="Front. Plant Sci.">
        <title>The Reference Genome of the Halophytic Plant Eutrema salsugineum.</title>
        <authorList>
            <person name="Yang R."/>
            <person name="Jarvis D.E."/>
            <person name="Chen H."/>
            <person name="Beilstein M.A."/>
            <person name="Grimwood J."/>
            <person name="Jenkins J."/>
            <person name="Shu S."/>
            <person name="Prochnik S."/>
            <person name="Xin M."/>
            <person name="Ma C."/>
            <person name="Schmutz J."/>
            <person name="Wing R.A."/>
            <person name="Mitchell-Olds T."/>
            <person name="Schumaker K.S."/>
            <person name="Wang X."/>
        </authorList>
    </citation>
    <scope>NUCLEOTIDE SEQUENCE [LARGE SCALE GENOMIC DNA]</scope>
</reference>
<dbReference type="SUPFAM" id="SSF57850">
    <property type="entry name" value="RING/U-box"/>
    <property type="match status" value="1"/>
</dbReference>
<dbReference type="InterPro" id="IPR045210">
    <property type="entry name" value="RING-Ubox_PUB"/>
</dbReference>
<dbReference type="GO" id="GO:0061630">
    <property type="term" value="F:ubiquitin protein ligase activity"/>
    <property type="evidence" value="ECO:0007669"/>
    <property type="project" value="UniProtKB-UniRule"/>
</dbReference>
<sequence>MRKDDLYITVPTFFRCPISLDVMKSPVSLCTGVTYDRASIQRWLDGGNNTCPATMQILQNKDFIPNRTLQRLIEIWSDSVRRRTSVESAELAAPTRDEISDAIDRVKIEKEERYDREILSKILRFARESDDNRGFLAGKDDFVRLLVDLMGQVDFKTTSTPKLLVVQEAVKILSMIRTKISDRRRFSNLILNNGRDRLTAIVFLFKTGNVELKVDCAGLLEFIAVDAESKLLIAERDGLVTELMKSISRESDPSLIESSLSCLVAISSPKRVKLNLLREKLIKDLTKLLTDPTSVSVTEKCLKLLEILASTKEGRSEICGGDGECLKTVVKKLMKVSTSATEHAVTVLWSVSYLFKEEKALEAVTSTNGVTKILLLLQSNCSPAVRRMLTDLLKVFKVNSRSCLSAYDTKTTHIMPF</sequence>
<evidence type="ECO:0000313" key="9">
    <source>
        <dbReference type="EMBL" id="ESQ31414.1"/>
    </source>
</evidence>
<evidence type="ECO:0000256" key="5">
    <source>
        <dbReference type="ARBA" id="ARBA00022737"/>
    </source>
</evidence>
<dbReference type="InterPro" id="IPR045185">
    <property type="entry name" value="PUB22/23/24-like"/>
</dbReference>
<evidence type="ECO:0000313" key="10">
    <source>
        <dbReference type="Proteomes" id="UP000030689"/>
    </source>
</evidence>
<protein>
    <recommendedName>
        <fullName evidence="7 8">U-box domain-containing protein</fullName>
        <ecNumber evidence="7">2.3.2.27</ecNumber>
    </recommendedName>
    <alternativeName>
        <fullName evidence="7">RING-type E3 ubiquitin transferase PUB</fullName>
    </alternativeName>
</protein>
<dbReference type="CDD" id="cd16664">
    <property type="entry name" value="RING-Ubox_PUB"/>
    <property type="match status" value="1"/>
</dbReference>
<dbReference type="InterPro" id="IPR013083">
    <property type="entry name" value="Znf_RING/FYVE/PHD"/>
</dbReference>
<dbReference type="SMART" id="SM00504">
    <property type="entry name" value="Ubox"/>
    <property type="match status" value="1"/>
</dbReference>
<feature type="domain" description="U-box" evidence="8">
    <location>
        <begin position="9"/>
        <end position="83"/>
    </location>
</feature>
<dbReference type="OMA" id="KDDLCIT"/>
<keyword evidence="5" id="KW-0677">Repeat</keyword>
<evidence type="ECO:0000256" key="6">
    <source>
        <dbReference type="ARBA" id="ARBA00022786"/>
    </source>
</evidence>
<dbReference type="eggNOG" id="ENOG502QTKN">
    <property type="taxonomic scope" value="Eukaryota"/>
</dbReference>
<evidence type="ECO:0000256" key="3">
    <source>
        <dbReference type="ARBA" id="ARBA00004906"/>
    </source>
</evidence>
<dbReference type="Pfam" id="PF25598">
    <property type="entry name" value="ARM_PUB"/>
    <property type="match status" value="1"/>
</dbReference>
<dbReference type="Proteomes" id="UP000030689">
    <property type="component" value="Unassembled WGS sequence"/>
</dbReference>
<accession>V4KJL6</accession>
<comment type="catalytic activity">
    <reaction evidence="1 7">
        <text>S-ubiquitinyl-[E2 ubiquitin-conjugating enzyme]-L-cysteine + [acceptor protein]-L-lysine = [E2 ubiquitin-conjugating enzyme]-L-cysteine + N(6)-ubiquitinyl-[acceptor protein]-L-lysine.</text>
        <dbReference type="EC" id="2.3.2.27"/>
    </reaction>
</comment>
<dbReference type="FunFam" id="3.30.40.10:FF:000502">
    <property type="entry name" value="RING-type E3 ubiquitin transferase"/>
    <property type="match status" value="1"/>
</dbReference>
<dbReference type="PANTHER" id="PTHR22849">
    <property type="entry name" value="WDSAM1 PROTEIN"/>
    <property type="match status" value="1"/>
</dbReference>
<gene>
    <name evidence="9" type="ORF">EUTSA_v10004299mg</name>
</gene>
<evidence type="ECO:0000256" key="1">
    <source>
        <dbReference type="ARBA" id="ARBA00000900"/>
    </source>
</evidence>
<organism evidence="9 10">
    <name type="scientific">Eutrema salsugineum</name>
    <name type="common">Saltwater cress</name>
    <name type="synonym">Sisymbrium salsugineum</name>
    <dbReference type="NCBI Taxonomy" id="72664"/>
    <lineage>
        <taxon>Eukaryota</taxon>
        <taxon>Viridiplantae</taxon>
        <taxon>Streptophyta</taxon>
        <taxon>Embryophyta</taxon>
        <taxon>Tracheophyta</taxon>
        <taxon>Spermatophyta</taxon>
        <taxon>Magnoliopsida</taxon>
        <taxon>eudicotyledons</taxon>
        <taxon>Gunneridae</taxon>
        <taxon>Pentapetalae</taxon>
        <taxon>rosids</taxon>
        <taxon>malvids</taxon>
        <taxon>Brassicales</taxon>
        <taxon>Brassicaceae</taxon>
        <taxon>Eutremeae</taxon>
        <taxon>Eutrema</taxon>
    </lineage>
</organism>
<dbReference type="InterPro" id="IPR016024">
    <property type="entry name" value="ARM-type_fold"/>
</dbReference>
<comment type="function">
    <text evidence="2 7">Functions as an E3 ubiquitin ligase.</text>
</comment>
<dbReference type="Gramene" id="ESQ31414">
    <property type="protein sequence ID" value="ESQ31414"/>
    <property type="gene ID" value="EUTSA_v10004299mg"/>
</dbReference>
<dbReference type="Pfam" id="PF04564">
    <property type="entry name" value="U-box"/>
    <property type="match status" value="1"/>
</dbReference>
<dbReference type="AlphaFoldDB" id="V4KJL6"/>
<dbReference type="InterPro" id="IPR058678">
    <property type="entry name" value="ARM_PUB"/>
</dbReference>
<dbReference type="SUPFAM" id="SSF48371">
    <property type="entry name" value="ARM repeat"/>
    <property type="match status" value="1"/>
</dbReference>
<keyword evidence="4 7" id="KW-0808">Transferase</keyword>
<evidence type="ECO:0000256" key="4">
    <source>
        <dbReference type="ARBA" id="ARBA00022679"/>
    </source>
</evidence>
<keyword evidence="6 7" id="KW-0833">Ubl conjugation pathway</keyword>
<keyword evidence="10" id="KW-1185">Reference proteome</keyword>
<dbReference type="GO" id="GO:0016567">
    <property type="term" value="P:protein ubiquitination"/>
    <property type="evidence" value="ECO:0007669"/>
    <property type="project" value="UniProtKB-UniRule"/>
</dbReference>
<dbReference type="InterPro" id="IPR003613">
    <property type="entry name" value="Ubox_domain"/>
</dbReference>
<dbReference type="UniPathway" id="UPA00143"/>
<dbReference type="EMBL" id="KI517748">
    <property type="protein sequence ID" value="ESQ31414.1"/>
    <property type="molecule type" value="Genomic_DNA"/>
</dbReference>
<dbReference type="EC" id="2.3.2.27" evidence="7"/>
<proteinExistence type="predicted"/>
<dbReference type="PANTHER" id="PTHR22849:SF20">
    <property type="entry name" value="U-BOX DOMAIN-CONTAINING PROTEIN 27-RELATED"/>
    <property type="match status" value="1"/>
</dbReference>
<dbReference type="InterPro" id="IPR011989">
    <property type="entry name" value="ARM-like"/>
</dbReference>
<dbReference type="PROSITE" id="PS51698">
    <property type="entry name" value="U_BOX"/>
    <property type="match status" value="1"/>
</dbReference>
<dbReference type="KEGG" id="eus:EUTSA_v10004299mg"/>
<evidence type="ECO:0000256" key="7">
    <source>
        <dbReference type="RuleBase" id="RU369093"/>
    </source>
</evidence>
<dbReference type="Gene3D" id="1.25.10.10">
    <property type="entry name" value="Leucine-rich Repeat Variant"/>
    <property type="match status" value="1"/>
</dbReference>
<dbReference type="Gene3D" id="3.30.40.10">
    <property type="entry name" value="Zinc/RING finger domain, C3HC4 (zinc finger)"/>
    <property type="match status" value="1"/>
</dbReference>
<dbReference type="STRING" id="72664.V4KJL6"/>
<evidence type="ECO:0000259" key="8">
    <source>
        <dbReference type="PROSITE" id="PS51698"/>
    </source>
</evidence>
<name>V4KJL6_EUTSA</name>
<comment type="pathway">
    <text evidence="3 7">Protein modification; protein ubiquitination.</text>
</comment>
<evidence type="ECO:0000256" key="2">
    <source>
        <dbReference type="ARBA" id="ARBA00003861"/>
    </source>
</evidence>